<feature type="active site" description="Cysteine persulfide intermediate; for sulfurtransferase activity" evidence="10">
    <location>
        <position position="410"/>
    </location>
</feature>
<dbReference type="Gene3D" id="3.40.250.10">
    <property type="entry name" value="Rhodanese-like domain"/>
    <property type="match status" value="1"/>
</dbReference>
<feature type="binding site" evidence="10">
    <location>
        <position position="139"/>
    </location>
    <ligand>
        <name>ATP</name>
        <dbReference type="ChEBI" id="CHEBI:30616"/>
    </ligand>
</feature>
<dbReference type="AlphaFoldDB" id="A0A8T2V2H0"/>
<evidence type="ECO:0000256" key="1">
    <source>
        <dbReference type="ARBA" id="ARBA00004514"/>
    </source>
</evidence>
<reference evidence="12" key="1">
    <citation type="submission" date="2021-08" db="EMBL/GenBank/DDBJ databases">
        <title>WGS assembly of Ceratopteris richardii.</title>
        <authorList>
            <person name="Marchant D.B."/>
            <person name="Chen G."/>
            <person name="Jenkins J."/>
            <person name="Shu S."/>
            <person name="Leebens-Mack J."/>
            <person name="Grimwood J."/>
            <person name="Schmutz J."/>
            <person name="Soltis P."/>
            <person name="Soltis D."/>
            <person name="Chen Z.-H."/>
        </authorList>
    </citation>
    <scope>NUCLEOTIDE SEQUENCE</scope>
    <source>
        <strain evidence="12">Whitten #5841</strain>
        <tissue evidence="12">Leaf</tissue>
    </source>
</reference>
<keyword evidence="3 10" id="KW-0808">Transferase</keyword>
<evidence type="ECO:0000313" key="13">
    <source>
        <dbReference type="Proteomes" id="UP000825935"/>
    </source>
</evidence>
<evidence type="ECO:0000256" key="6">
    <source>
        <dbReference type="ARBA" id="ARBA00022741"/>
    </source>
</evidence>
<dbReference type="GO" id="GO:0004792">
    <property type="term" value="F:thiosulfate-cyanide sulfurtransferase activity"/>
    <property type="evidence" value="ECO:0007669"/>
    <property type="project" value="TreeGrafter"/>
</dbReference>
<keyword evidence="6 10" id="KW-0547">Nucleotide-binding</keyword>
<dbReference type="InterPro" id="IPR035985">
    <property type="entry name" value="Ubiquitin-activating_enz"/>
</dbReference>
<keyword evidence="2 10" id="KW-0963">Cytoplasm</keyword>
<dbReference type="InterPro" id="IPR000594">
    <property type="entry name" value="ThiF_NAD_FAD-bd"/>
</dbReference>
<dbReference type="InterPro" id="IPR028885">
    <property type="entry name" value="MOCS3/Uba4"/>
</dbReference>
<dbReference type="Pfam" id="PF00581">
    <property type="entry name" value="Rhodanese"/>
    <property type="match status" value="1"/>
</dbReference>
<dbReference type="GO" id="GO:0042292">
    <property type="term" value="F:URM1 activating enzyme activity"/>
    <property type="evidence" value="ECO:0007669"/>
    <property type="project" value="TreeGrafter"/>
</dbReference>
<dbReference type="SUPFAM" id="SSF69572">
    <property type="entry name" value="Activating enzymes of the ubiquitin-like proteins"/>
    <property type="match status" value="1"/>
</dbReference>
<dbReference type="EC" id="2.8.1.11" evidence="10"/>
<comment type="cofactor">
    <cofactor evidence="10">
        <name>Zn(2+)</name>
        <dbReference type="ChEBI" id="CHEBI:29105"/>
    </cofactor>
    <text evidence="10">Binds 1 zinc ion per subunit.</text>
</comment>
<keyword evidence="5 10" id="KW-0479">Metal-binding</keyword>
<dbReference type="HAMAP" id="MF_03049">
    <property type="entry name" value="MOCS3_Uba4"/>
    <property type="match status" value="1"/>
</dbReference>
<comment type="subcellular location">
    <subcellularLocation>
        <location evidence="1">Cytoplasm</location>
        <location evidence="1">Cytosol</location>
    </subcellularLocation>
</comment>
<dbReference type="InterPro" id="IPR045886">
    <property type="entry name" value="ThiF/MoeB/HesA"/>
</dbReference>
<dbReference type="CDD" id="cd00757">
    <property type="entry name" value="ThiF_MoeB_HesA_family"/>
    <property type="match status" value="1"/>
</dbReference>
<dbReference type="FunFam" id="3.40.250.10:FF:000014">
    <property type="entry name" value="Adenylyltransferase and sulfurtransferase MOCS3"/>
    <property type="match status" value="1"/>
</dbReference>
<feature type="binding site" evidence="10">
    <location>
        <position position="304"/>
    </location>
    <ligand>
        <name>Zn(2+)</name>
        <dbReference type="ChEBI" id="CHEBI:29105"/>
    </ligand>
</feature>
<keyword evidence="13" id="KW-1185">Reference proteome</keyword>
<proteinExistence type="inferred from homology"/>
<comment type="catalytic activity">
    <reaction evidence="10">
        <text>[molybdopterin-synthase sulfur-carrier protein]-C-terminal Gly-Gly + ATP + H(+) = [molybdopterin-synthase sulfur-carrier protein]-C-terminal Gly-Gly-AMP + diphosphate</text>
        <dbReference type="Rhea" id="RHEA:43616"/>
        <dbReference type="Rhea" id="RHEA-COMP:12159"/>
        <dbReference type="Rhea" id="RHEA-COMP:12202"/>
        <dbReference type="ChEBI" id="CHEBI:15378"/>
        <dbReference type="ChEBI" id="CHEBI:30616"/>
        <dbReference type="ChEBI" id="CHEBI:33019"/>
        <dbReference type="ChEBI" id="CHEBI:90618"/>
        <dbReference type="ChEBI" id="CHEBI:90778"/>
        <dbReference type="EC" id="2.7.7.80"/>
    </reaction>
</comment>
<keyword evidence="9 10" id="KW-0511">Multifunctional enzyme</keyword>
<feature type="binding site" evidence="10">
    <location>
        <position position="94"/>
    </location>
    <ligand>
        <name>ATP</name>
        <dbReference type="ChEBI" id="CHEBI:30616"/>
    </ligand>
</feature>
<feature type="active site" description="Glycyl thioester intermediate; for adenylyltransferase activity" evidence="10">
    <location>
        <position position="246"/>
    </location>
</feature>
<comment type="catalytic activity">
    <reaction evidence="10">
        <text>[molybdopterin-synthase sulfur-carrier protein]-C-terminal Gly-Gly-AMP + S-sulfanyl-L-cysteinyl-[cysteine desulfurase] + AH2 = [molybdopterin-synthase sulfur-carrier protein]-C-terminal-Gly-aminoethanethioate + L-cysteinyl-[cysteine desulfurase] + A + AMP + 2 H(+)</text>
        <dbReference type="Rhea" id="RHEA:48612"/>
        <dbReference type="Rhea" id="RHEA-COMP:12157"/>
        <dbReference type="Rhea" id="RHEA-COMP:12158"/>
        <dbReference type="Rhea" id="RHEA-COMP:12159"/>
        <dbReference type="Rhea" id="RHEA-COMP:19907"/>
        <dbReference type="ChEBI" id="CHEBI:13193"/>
        <dbReference type="ChEBI" id="CHEBI:15378"/>
        <dbReference type="ChEBI" id="CHEBI:17499"/>
        <dbReference type="ChEBI" id="CHEBI:29950"/>
        <dbReference type="ChEBI" id="CHEBI:61963"/>
        <dbReference type="ChEBI" id="CHEBI:90618"/>
        <dbReference type="ChEBI" id="CHEBI:232372"/>
        <dbReference type="ChEBI" id="CHEBI:456215"/>
        <dbReference type="EC" id="2.8.1.11"/>
    </reaction>
</comment>
<keyword evidence="8 10" id="KW-0067">ATP-binding</keyword>
<dbReference type="PROSITE" id="PS50206">
    <property type="entry name" value="RHODANESE_3"/>
    <property type="match status" value="1"/>
</dbReference>
<feature type="binding site" evidence="10">
    <location>
        <begin position="122"/>
        <end position="126"/>
    </location>
    <ligand>
        <name>ATP</name>
        <dbReference type="ChEBI" id="CHEBI:30616"/>
    </ligand>
</feature>
<feature type="binding site" evidence="10">
    <location>
        <position position="307"/>
    </location>
    <ligand>
        <name>Zn(2+)</name>
        <dbReference type="ChEBI" id="CHEBI:29105"/>
    </ligand>
</feature>
<evidence type="ECO:0000256" key="9">
    <source>
        <dbReference type="ARBA" id="ARBA00023268"/>
    </source>
</evidence>
<comment type="function">
    <text evidence="10">Plays a central role in 2-thiolation of mcm(5)S(2)U at tRNA wobble positions of cytosolic tRNA(Lys), tRNA(Glu) and tRNA(Gln). Also essential during biosynthesis of the molybdenum cofactor. Acts by mediating the C-terminal thiocarboxylation of sulfur carriers URM1 and MOCS2A. Its N-terminus first activates URM1 and MOCS2A as acyl-adenylates (-COAMP), then the persulfide sulfur on the catalytic cysteine is transferred to URM1 and MOCS2A to form thiocarboxylation (-COSH) of their C-terminus. The reaction probably involves hydrogen sulfide that is generated from the persulfide intermediate and that acts as nucleophile towards URM1 and MOCS2A. Subsequently, a transient disulfide bond is formed. Does not use thiosulfate as sulfur donor; NFS1 probably acting as a sulfur donor for thiocarboxylation reactions.</text>
</comment>
<evidence type="ECO:0000256" key="3">
    <source>
        <dbReference type="ARBA" id="ARBA00022679"/>
    </source>
</evidence>
<evidence type="ECO:0000256" key="7">
    <source>
        <dbReference type="ARBA" id="ARBA00022833"/>
    </source>
</evidence>
<evidence type="ECO:0000256" key="2">
    <source>
        <dbReference type="ARBA" id="ARBA00022490"/>
    </source>
</evidence>
<evidence type="ECO:0000256" key="8">
    <source>
        <dbReference type="ARBA" id="ARBA00022840"/>
    </source>
</evidence>
<dbReference type="EC" id="2.7.7.80" evidence="10"/>
<evidence type="ECO:0000256" key="4">
    <source>
        <dbReference type="ARBA" id="ARBA00022694"/>
    </source>
</evidence>
<feature type="binding site" evidence="10">
    <location>
        <position position="232"/>
    </location>
    <ligand>
        <name>Zn(2+)</name>
        <dbReference type="ChEBI" id="CHEBI:29105"/>
    </ligand>
</feature>
<feature type="binding site" evidence="10">
    <location>
        <begin position="188"/>
        <end position="189"/>
    </location>
    <ligand>
        <name>ATP</name>
        <dbReference type="ChEBI" id="CHEBI:30616"/>
    </ligand>
</feature>
<dbReference type="GO" id="GO:0002143">
    <property type="term" value="P:tRNA wobble position uridine thiolation"/>
    <property type="evidence" value="ECO:0007669"/>
    <property type="project" value="InterPro"/>
</dbReference>
<dbReference type="OrthoDB" id="10261062at2759"/>
<dbReference type="GO" id="GO:0005524">
    <property type="term" value="F:ATP binding"/>
    <property type="evidence" value="ECO:0007669"/>
    <property type="project" value="UniProtKB-KW"/>
</dbReference>
<accession>A0A8T2V2H0</accession>
<comment type="caution">
    <text evidence="12">The sequence shown here is derived from an EMBL/GenBank/DDBJ whole genome shotgun (WGS) entry which is preliminary data.</text>
</comment>
<sequence length="452" mass="49138">MDLAREVQQLRLEKAKLEAELQSFRESASSATVSESCSLRDPTFCPATWLSGGQHYLDREMINRYSRQLLVPAFGVQGQLNLLKSSILVVGAGGLGSSAALYLAAAGIGCLGIVDHDNVELNNLHRQIIHSESSIGNSKVNSAATACNALFCYRINSMLKVVKHEVQLTANNSVDLINQYDVIVDATDNVPTRYLISDTCVALGKPLVSGAALGMDGQLTVYNFNGGPCYRCLFPVPPPQGACQRCSDSGVLGVVPGIIGAFQALEAIKIASGVGDPLSKRMLILDGFSTSIRVVKLRNRNPDCSVCRDGSQITEREIQELNYESFTGSSLSDKSPKPLSVLPDSQRITAKEYFDYLKEGHPHLLLDVREAHQYAISALPCSLNVPLAKLEDRLPEIKAAAQESQIIVLCRRGNDSQLAVKYLRENGKTEAVDIIGGLESWARDVDPRFPIY</sequence>
<dbReference type="OMA" id="IPDVGMD"/>
<comment type="pathway">
    <text evidence="10">Cofactor biosynthesis; molybdopterin biosynthesis.</text>
</comment>
<evidence type="ECO:0000256" key="5">
    <source>
        <dbReference type="ARBA" id="ARBA00022723"/>
    </source>
</evidence>
<dbReference type="PANTHER" id="PTHR10953">
    <property type="entry name" value="UBIQUITIN-ACTIVATING ENZYME E1"/>
    <property type="match status" value="1"/>
</dbReference>
<feature type="binding site" evidence="10">
    <location>
        <position position="229"/>
    </location>
    <ligand>
        <name>Zn(2+)</name>
        <dbReference type="ChEBI" id="CHEBI:29105"/>
    </ligand>
</feature>
<feature type="binding site" evidence="10">
    <location>
        <position position="115"/>
    </location>
    <ligand>
        <name>ATP</name>
        <dbReference type="ChEBI" id="CHEBI:30616"/>
    </ligand>
</feature>
<comment type="similarity">
    <text evidence="10">In the N-terminal section; belongs to the HesA/MoeB/ThiF family. UBA4 subfamily.</text>
</comment>
<name>A0A8T2V2H0_CERRI</name>
<evidence type="ECO:0000256" key="10">
    <source>
        <dbReference type="HAMAP-Rule" id="MF_03049"/>
    </source>
</evidence>
<dbReference type="GO" id="GO:0061604">
    <property type="term" value="F:molybdopterin-synthase sulfurtransferase activity"/>
    <property type="evidence" value="ECO:0007669"/>
    <property type="project" value="UniProtKB-EC"/>
</dbReference>
<dbReference type="GO" id="GO:0006777">
    <property type="term" value="P:Mo-molybdopterin cofactor biosynthetic process"/>
    <property type="evidence" value="ECO:0007669"/>
    <property type="project" value="UniProtKB-UniRule"/>
</dbReference>
<evidence type="ECO:0000259" key="11">
    <source>
        <dbReference type="PROSITE" id="PS50206"/>
    </source>
</evidence>
<keyword evidence="7 10" id="KW-0862">Zinc</keyword>
<keyword evidence="10" id="KW-0501">Molybdenum cofactor biosynthesis</keyword>
<dbReference type="GO" id="GO:0046872">
    <property type="term" value="F:metal ion binding"/>
    <property type="evidence" value="ECO:0007669"/>
    <property type="project" value="UniProtKB-KW"/>
</dbReference>
<keyword evidence="4 10" id="KW-0819">tRNA processing</keyword>
<dbReference type="NCBIfam" id="NF004281">
    <property type="entry name" value="PRK05690.1"/>
    <property type="match status" value="1"/>
</dbReference>
<dbReference type="GO" id="GO:0061605">
    <property type="term" value="F:molybdopterin-synthase adenylyltransferase activity"/>
    <property type="evidence" value="ECO:0007669"/>
    <property type="project" value="UniProtKB-EC"/>
</dbReference>
<dbReference type="EMBL" id="CM035409">
    <property type="protein sequence ID" value="KAH7440133.1"/>
    <property type="molecule type" value="Genomic_DNA"/>
</dbReference>
<dbReference type="InterPro" id="IPR036873">
    <property type="entry name" value="Rhodanese-like_dom_sf"/>
</dbReference>
<dbReference type="PANTHER" id="PTHR10953:SF102">
    <property type="entry name" value="ADENYLYLTRANSFERASE AND SULFURTRANSFERASE MOCS3"/>
    <property type="match status" value="1"/>
</dbReference>
<dbReference type="Proteomes" id="UP000825935">
    <property type="component" value="Chromosome 4"/>
</dbReference>
<protein>
    <recommendedName>
        <fullName evidence="10">Adenylyltransferase and sulfurtransferase MOCS3</fullName>
    </recommendedName>
    <alternativeName>
        <fullName evidence="10">Molybdenum cofactor synthesis protein 3</fullName>
    </alternativeName>
    <domain>
        <recommendedName>
            <fullName evidence="10">Molybdopterin-synthase adenylyltransferase</fullName>
            <ecNumber evidence="10">2.7.7.80</ecNumber>
        </recommendedName>
        <alternativeName>
            <fullName evidence="10">Adenylyltransferase MOCS3</fullName>
        </alternativeName>
        <alternativeName>
            <fullName evidence="10">Sulfur carrier protein MOCS2A adenylyltransferase</fullName>
        </alternativeName>
    </domain>
    <domain>
        <recommendedName>
            <fullName evidence="10">Molybdopterin-synthase sulfurtransferase</fullName>
            <ecNumber evidence="10">2.8.1.11</ecNumber>
        </recommendedName>
        <alternativeName>
            <fullName evidence="10">Sulfurtransferase MOCS3</fullName>
        </alternativeName>
        <alternativeName>
            <fullName evidence="10">Sulfur carrier protein MOCS2A sulfurtransferase</fullName>
        </alternativeName>
    </domain>
</protein>
<dbReference type="Pfam" id="PF00899">
    <property type="entry name" value="ThiF"/>
    <property type="match status" value="1"/>
</dbReference>
<evidence type="ECO:0000313" key="12">
    <source>
        <dbReference type="EMBL" id="KAH7440133.1"/>
    </source>
</evidence>
<comment type="pathway">
    <text evidence="10">tRNA modification; 5-methoxycarbonylmethyl-2-thiouridine-tRNA biosynthesis.</text>
</comment>
<dbReference type="SMART" id="SM00450">
    <property type="entry name" value="RHOD"/>
    <property type="match status" value="1"/>
</dbReference>
<dbReference type="InterPro" id="IPR001763">
    <property type="entry name" value="Rhodanese-like_dom"/>
</dbReference>
<dbReference type="FunFam" id="3.40.50.720:FF:000033">
    <property type="entry name" value="Adenylyltransferase and sulfurtransferase MOCS3"/>
    <property type="match status" value="1"/>
</dbReference>
<gene>
    <name evidence="10" type="primary">MOCS3</name>
    <name evidence="10" type="synonym">CNX5</name>
    <name evidence="10" type="synonym">UBA4</name>
    <name evidence="12" type="ORF">KP509_04G093100</name>
</gene>
<dbReference type="Gene3D" id="3.40.50.720">
    <property type="entry name" value="NAD(P)-binding Rossmann-like Domain"/>
    <property type="match status" value="1"/>
</dbReference>
<organism evidence="12 13">
    <name type="scientific">Ceratopteris richardii</name>
    <name type="common">Triangle waterfern</name>
    <dbReference type="NCBI Taxonomy" id="49495"/>
    <lineage>
        <taxon>Eukaryota</taxon>
        <taxon>Viridiplantae</taxon>
        <taxon>Streptophyta</taxon>
        <taxon>Embryophyta</taxon>
        <taxon>Tracheophyta</taxon>
        <taxon>Polypodiopsida</taxon>
        <taxon>Polypodiidae</taxon>
        <taxon>Polypodiales</taxon>
        <taxon>Pteridineae</taxon>
        <taxon>Pteridaceae</taxon>
        <taxon>Parkerioideae</taxon>
        <taxon>Ceratopteris</taxon>
    </lineage>
</organism>
<feature type="domain" description="Rhodanese" evidence="11">
    <location>
        <begin position="359"/>
        <end position="450"/>
    </location>
</feature>
<dbReference type="GO" id="GO:0005829">
    <property type="term" value="C:cytosol"/>
    <property type="evidence" value="ECO:0007669"/>
    <property type="project" value="UniProtKB-SubCell"/>
</dbReference>